<dbReference type="EMBL" id="FOTK01000069">
    <property type="protein sequence ID" value="SFM87597.1"/>
    <property type="molecule type" value="Genomic_DNA"/>
</dbReference>
<dbReference type="STRING" id="582667.SAMN05192568_10697"/>
<dbReference type="AlphaFoldDB" id="A0A1I4UF15"/>
<name>A0A1I4UF15_9HYPH</name>
<keyword evidence="2" id="KW-1185">Reference proteome</keyword>
<organism evidence="1 2">
    <name type="scientific">Methylobacterium pseudosasicola</name>
    <dbReference type="NCBI Taxonomy" id="582667"/>
    <lineage>
        <taxon>Bacteria</taxon>
        <taxon>Pseudomonadati</taxon>
        <taxon>Pseudomonadota</taxon>
        <taxon>Alphaproteobacteria</taxon>
        <taxon>Hyphomicrobiales</taxon>
        <taxon>Methylobacteriaceae</taxon>
        <taxon>Methylobacterium</taxon>
    </lineage>
</organism>
<evidence type="ECO:0000313" key="1">
    <source>
        <dbReference type="EMBL" id="SFM87597.1"/>
    </source>
</evidence>
<reference evidence="2" key="1">
    <citation type="submission" date="2016-10" db="EMBL/GenBank/DDBJ databases">
        <authorList>
            <person name="Varghese N."/>
            <person name="Submissions S."/>
        </authorList>
    </citation>
    <scope>NUCLEOTIDE SEQUENCE [LARGE SCALE GENOMIC DNA]</scope>
    <source>
        <strain evidence="2">BL36</strain>
    </source>
</reference>
<dbReference type="RefSeq" id="WP_092046820.1">
    <property type="nucleotide sequence ID" value="NZ_FOTK01000069.1"/>
</dbReference>
<evidence type="ECO:0008006" key="3">
    <source>
        <dbReference type="Google" id="ProtNLM"/>
    </source>
</evidence>
<proteinExistence type="predicted"/>
<evidence type="ECO:0000313" key="2">
    <source>
        <dbReference type="Proteomes" id="UP000199048"/>
    </source>
</evidence>
<accession>A0A1I4UF15</accession>
<dbReference type="Proteomes" id="UP000199048">
    <property type="component" value="Unassembled WGS sequence"/>
</dbReference>
<sequence length="83" mass="8845">MDEIEERRHVVLRNLAAHAGPARGRLCLSLDNAACLARLAPEVITAIENGSSCVTSLAVLTRLALFLGLTELGVPRPRPAGME</sequence>
<gene>
    <name evidence="1" type="ORF">SAMN05192568_10697</name>
</gene>
<protein>
    <recommendedName>
        <fullName evidence="3">HTH cro/C1-type domain-containing protein</fullName>
    </recommendedName>
</protein>